<proteinExistence type="predicted"/>
<dbReference type="Proteomes" id="UP000769780">
    <property type="component" value="Unassembled WGS sequence"/>
</dbReference>
<evidence type="ECO:0000313" key="1">
    <source>
        <dbReference type="EMBL" id="MBY0095225.1"/>
    </source>
</evidence>
<name>A0ABS7JZB9_9BACI</name>
<evidence type="ECO:0000313" key="2">
    <source>
        <dbReference type="Proteomes" id="UP000769780"/>
    </source>
</evidence>
<dbReference type="EMBL" id="JACWFH010000001">
    <property type="protein sequence ID" value="MBY0095225.1"/>
    <property type="molecule type" value="Genomic_DNA"/>
</dbReference>
<dbReference type="Gene3D" id="3.30.1340.10">
    <property type="entry name" value="HPr-like"/>
    <property type="match status" value="1"/>
</dbReference>
<comment type="caution">
    <text evidence="1">The sequence shown here is derived from an EMBL/GenBank/DDBJ whole genome shotgun (WGS) entry which is preliminary data.</text>
</comment>
<dbReference type="RefSeq" id="WP_221870014.1">
    <property type="nucleotide sequence ID" value="NZ_JACWFH010000001.1"/>
</dbReference>
<keyword evidence="2" id="KW-1185">Reference proteome</keyword>
<accession>A0ABS7JZB9</accession>
<dbReference type="SUPFAM" id="SSF55594">
    <property type="entry name" value="HPr-like"/>
    <property type="match status" value="1"/>
</dbReference>
<gene>
    <name evidence="1" type="ORF">H0185_00125</name>
</gene>
<protein>
    <submittedName>
        <fullName evidence="1">HPr family phosphocarrier protein</fullName>
    </submittedName>
</protein>
<organism evidence="1 2">
    <name type="scientific">Mesobacillus maritimus</name>
    <dbReference type="NCBI Taxonomy" id="1643336"/>
    <lineage>
        <taxon>Bacteria</taxon>
        <taxon>Bacillati</taxon>
        <taxon>Bacillota</taxon>
        <taxon>Bacilli</taxon>
        <taxon>Bacillales</taxon>
        <taxon>Bacillaceae</taxon>
        <taxon>Mesobacillus</taxon>
    </lineage>
</organism>
<sequence>MNEILSSTVIVRNRFSFRNMLDIHQVVKKVNGTVFLSSKQKVVDASSLPKLVSFLLTIDPQTHLKMIIEGTNIEPHVSQLTKMLGSETPCKKYSRTFIQSSDTF</sequence>
<reference evidence="1 2" key="1">
    <citation type="submission" date="2020-07" db="EMBL/GenBank/DDBJ databases">
        <title>Fungal Genomes of the International Space Station.</title>
        <authorList>
            <person name="Seuylemezian A."/>
            <person name="Singh N.K."/>
            <person name="Wood J."/>
            <person name="Venkateswaran K."/>
        </authorList>
    </citation>
    <scope>NUCLEOTIDE SEQUENCE [LARGE SCALE GENOMIC DNA]</scope>
    <source>
        <strain evidence="1 2">PL-B2</strain>
    </source>
</reference>
<dbReference type="InterPro" id="IPR035895">
    <property type="entry name" value="HPr-like_sf"/>
</dbReference>